<name>A0A6I2U2B0_9BACT</name>
<protein>
    <submittedName>
        <fullName evidence="1">Uncharacterized protein</fullName>
    </submittedName>
</protein>
<dbReference type="AlphaFoldDB" id="A0A6I2U2B0"/>
<comment type="caution">
    <text evidence="1">The sequence shown here is derived from an EMBL/GenBank/DDBJ whole genome shotgun (WGS) entry which is preliminary data.</text>
</comment>
<reference evidence="1 2" key="1">
    <citation type="submission" date="2019-08" db="EMBL/GenBank/DDBJ databases">
        <title>In-depth cultivation of the pig gut microbiome towards novel bacterial diversity and tailored functional studies.</title>
        <authorList>
            <person name="Wylensek D."/>
            <person name="Hitch T.C.A."/>
            <person name="Clavel T."/>
        </authorList>
    </citation>
    <scope>NUCLEOTIDE SEQUENCE [LARGE SCALE GENOMIC DNA]</scope>
    <source>
        <strain evidence="1 2">LKV-178-WT-2C</strain>
    </source>
</reference>
<dbReference type="Proteomes" id="UP000450161">
    <property type="component" value="Unassembled WGS sequence"/>
</dbReference>
<proteinExistence type="predicted"/>
<gene>
    <name evidence="1" type="ORF">FYJ72_14840</name>
</gene>
<organism evidence="1 2">
    <name type="scientific">Segatella copri</name>
    <dbReference type="NCBI Taxonomy" id="165179"/>
    <lineage>
        <taxon>Bacteria</taxon>
        <taxon>Pseudomonadati</taxon>
        <taxon>Bacteroidota</taxon>
        <taxon>Bacteroidia</taxon>
        <taxon>Bacteroidales</taxon>
        <taxon>Prevotellaceae</taxon>
        <taxon>Segatella</taxon>
    </lineage>
</organism>
<accession>A0A6I2U2B0</accession>
<sequence length="66" mass="7693">MWFRHGLKTQKLLAQGNTLGISAIRLAPCRGKSLLKKDIKNENKRRIFHLVRELFYHIPCKSCNNS</sequence>
<evidence type="ECO:0000313" key="1">
    <source>
        <dbReference type="EMBL" id="MST78882.1"/>
    </source>
</evidence>
<dbReference type="EMBL" id="VUNF01000070">
    <property type="protein sequence ID" value="MST78882.1"/>
    <property type="molecule type" value="Genomic_DNA"/>
</dbReference>
<evidence type="ECO:0000313" key="2">
    <source>
        <dbReference type="Proteomes" id="UP000450161"/>
    </source>
</evidence>